<evidence type="ECO:0000313" key="1">
    <source>
        <dbReference type="EMBL" id="OGE40244.1"/>
    </source>
</evidence>
<accession>A0A1F5KHD9</accession>
<evidence type="ECO:0008006" key="3">
    <source>
        <dbReference type="Google" id="ProtNLM"/>
    </source>
</evidence>
<gene>
    <name evidence="1" type="ORF">A3D25_05185</name>
</gene>
<comment type="caution">
    <text evidence="1">The sequence shown here is derived from an EMBL/GenBank/DDBJ whole genome shotgun (WGS) entry which is preliminary data.</text>
</comment>
<dbReference type="Gene3D" id="3.40.50.300">
    <property type="entry name" value="P-loop containing nucleotide triphosphate hydrolases"/>
    <property type="match status" value="2"/>
</dbReference>
<proteinExistence type="predicted"/>
<dbReference type="SUPFAM" id="SSF52540">
    <property type="entry name" value="P-loop containing nucleoside triphosphate hydrolases"/>
    <property type="match status" value="1"/>
</dbReference>
<dbReference type="AlphaFoldDB" id="A0A1F5KHD9"/>
<sequence length="405" mass="46261">MDFNLEKDFAIFDKILSLRPEISPDGLKDDLQKFFLPYLEKLITIKKNKNSNQGLIVGVSAIQGAGKTTQGEIVETLLAHFNYTSVSRSIDDDYITHLELCRLRDIDARFIRRGVTHDIPLAILGLRDLREMGEEPVLVSGYDKGANTGDGERFRFINPIAGLVQKLKVIEEELIVDQTKQILPVLKLTDAVYENRELILPTRMGSDIPIIEPLLSKELVDFLQPLVGQEISVSSNGEKIVFTGQTSTCLLDHGLPNGWRLVTKKPDFIFYDGWMLGARQIQDESVFDADLPALESPKAKQFAKDINKRLFDYEPLWQMIEFMNVLLVPNYQISIKWRDQAEEVLRAKGEGMTHQQIVDFVHYFWRSVHPAIHIKRLAEDETRTQQVVVINDDHSISEVLRVYKG</sequence>
<dbReference type="EMBL" id="MFDD01000013">
    <property type="protein sequence ID" value="OGE40244.1"/>
    <property type="molecule type" value="Genomic_DNA"/>
</dbReference>
<dbReference type="InterPro" id="IPR027417">
    <property type="entry name" value="P-loop_NTPase"/>
</dbReference>
<evidence type="ECO:0000313" key="2">
    <source>
        <dbReference type="Proteomes" id="UP000177328"/>
    </source>
</evidence>
<reference evidence="1 2" key="1">
    <citation type="journal article" date="2016" name="Nat. Commun.">
        <title>Thousands of microbial genomes shed light on interconnected biogeochemical processes in an aquifer system.</title>
        <authorList>
            <person name="Anantharaman K."/>
            <person name="Brown C.T."/>
            <person name="Hug L.A."/>
            <person name="Sharon I."/>
            <person name="Castelle C.J."/>
            <person name="Probst A.J."/>
            <person name="Thomas B.C."/>
            <person name="Singh A."/>
            <person name="Wilkins M.J."/>
            <person name="Karaoz U."/>
            <person name="Brodie E.L."/>
            <person name="Williams K.H."/>
            <person name="Hubbard S.S."/>
            <person name="Banfield J.F."/>
        </authorList>
    </citation>
    <scope>NUCLEOTIDE SEQUENCE [LARGE SCALE GENOMIC DNA]</scope>
</reference>
<protein>
    <recommendedName>
        <fullName evidence="3">Glycerate kinase</fullName>
    </recommendedName>
</protein>
<dbReference type="Proteomes" id="UP000177328">
    <property type="component" value="Unassembled WGS sequence"/>
</dbReference>
<organism evidence="1 2">
    <name type="scientific">Candidatus Daviesbacteria bacterium RIFCSPHIGHO2_02_FULL_43_12</name>
    <dbReference type="NCBI Taxonomy" id="1797776"/>
    <lineage>
        <taxon>Bacteria</taxon>
        <taxon>Candidatus Daviesiibacteriota</taxon>
    </lineage>
</organism>
<name>A0A1F5KHD9_9BACT</name>